<keyword evidence="1 4" id="KW-0812">Transmembrane</keyword>
<comment type="caution">
    <text evidence="6">The sequence shown here is derived from an EMBL/GenBank/DDBJ whole genome shotgun (WGS) entry which is preliminary data.</text>
</comment>
<dbReference type="GO" id="GO:0005886">
    <property type="term" value="C:plasma membrane"/>
    <property type="evidence" value="ECO:0007669"/>
    <property type="project" value="TreeGrafter"/>
</dbReference>
<dbReference type="GO" id="GO:0022857">
    <property type="term" value="F:transmembrane transporter activity"/>
    <property type="evidence" value="ECO:0007669"/>
    <property type="project" value="InterPro"/>
</dbReference>
<dbReference type="PANTHER" id="PTHR23537:SF1">
    <property type="entry name" value="SUGAR TRANSPORTER"/>
    <property type="match status" value="1"/>
</dbReference>
<dbReference type="Gene3D" id="1.20.1250.20">
    <property type="entry name" value="MFS general substrate transporter like domains"/>
    <property type="match status" value="2"/>
</dbReference>
<feature type="domain" description="Major facilitator superfamily (MFS) profile" evidence="5">
    <location>
        <begin position="21"/>
        <end position="407"/>
    </location>
</feature>
<evidence type="ECO:0000259" key="5">
    <source>
        <dbReference type="PROSITE" id="PS50850"/>
    </source>
</evidence>
<evidence type="ECO:0000256" key="2">
    <source>
        <dbReference type="ARBA" id="ARBA00022989"/>
    </source>
</evidence>
<dbReference type="EMBL" id="CAJPUY010000012">
    <property type="protein sequence ID" value="CAG2147235.1"/>
    <property type="molecule type" value="Genomic_DNA"/>
</dbReference>
<reference evidence="6" key="1">
    <citation type="submission" date="2021-03" db="EMBL/GenBank/DDBJ databases">
        <authorList>
            <person name="Peeters C."/>
        </authorList>
    </citation>
    <scope>NUCLEOTIDE SEQUENCE</scope>
    <source>
        <strain evidence="6">LMG 31506</strain>
    </source>
</reference>
<dbReference type="Proteomes" id="UP000672934">
    <property type="component" value="Unassembled WGS sequence"/>
</dbReference>
<dbReference type="SUPFAM" id="SSF103473">
    <property type="entry name" value="MFS general substrate transporter"/>
    <property type="match status" value="1"/>
</dbReference>
<feature type="transmembrane region" description="Helical" evidence="4">
    <location>
        <begin position="55"/>
        <end position="79"/>
    </location>
</feature>
<keyword evidence="2 4" id="KW-1133">Transmembrane helix</keyword>
<accession>A0A916N4P4</accession>
<feature type="transmembrane region" description="Helical" evidence="4">
    <location>
        <begin position="180"/>
        <end position="198"/>
    </location>
</feature>
<gene>
    <name evidence="6" type="ORF">LMG31506_03576</name>
</gene>
<feature type="transmembrane region" description="Helical" evidence="4">
    <location>
        <begin position="116"/>
        <end position="135"/>
    </location>
</feature>
<evidence type="ECO:0000256" key="3">
    <source>
        <dbReference type="ARBA" id="ARBA00023136"/>
    </source>
</evidence>
<feature type="transmembrane region" description="Helical" evidence="4">
    <location>
        <begin position="383"/>
        <end position="402"/>
    </location>
</feature>
<keyword evidence="3 4" id="KW-0472">Membrane</keyword>
<sequence length="415" mass="42496">MSQPLAARPGTVPQAPLDGHAIFAAVAGLCASLVAIGLARFAYTPLIPPLIQAHWFTAPQAVTLGAANFAGYLAGAMLGRPLASAVSNRTALRLLMLLASAAFIACAWPLSVTWYFAWRFAAGLAGGAIMVLVATSILPHIPAPRRGFVSGMIFLGLGLGIAASGTLVPQLLQLGLRETWLGLGLVSLALTLLSWFGWPAADAAGAAGAPVSQAAGARPSAGSHQGMRRLYGQYALNALGLVPVMLLLVDYIARGLGRGSSVGAGYWVLYGVAAIAGPLVCGLVADRIGFRLAYRGAMLLLGLAVALLAVSGHALVIGVATAMLGVFTPGIVPLALGRIQEMVPHDPMAQRAAWSHATTAFALLQALSGYGYSWLFAHTGQNYTLIFGCGAVAMAVALALDFGGARRPAAKSPSA</sequence>
<feature type="transmembrane region" description="Helical" evidence="4">
    <location>
        <begin position="91"/>
        <end position="110"/>
    </location>
</feature>
<feature type="transmembrane region" description="Helical" evidence="4">
    <location>
        <begin position="265"/>
        <end position="285"/>
    </location>
</feature>
<dbReference type="InterPro" id="IPR010645">
    <property type="entry name" value="MFS_4"/>
</dbReference>
<protein>
    <recommendedName>
        <fullName evidence="5">Major facilitator superfamily (MFS) profile domain-containing protein</fullName>
    </recommendedName>
</protein>
<feature type="transmembrane region" description="Helical" evidence="4">
    <location>
        <begin position="292"/>
        <end position="310"/>
    </location>
</feature>
<dbReference type="PANTHER" id="PTHR23537">
    <property type="match status" value="1"/>
</dbReference>
<keyword evidence="7" id="KW-1185">Reference proteome</keyword>
<evidence type="ECO:0000313" key="6">
    <source>
        <dbReference type="EMBL" id="CAG2147235.1"/>
    </source>
</evidence>
<dbReference type="InterPro" id="IPR020846">
    <property type="entry name" value="MFS_dom"/>
</dbReference>
<name>A0A916N4P4_9BURK</name>
<evidence type="ECO:0000313" key="7">
    <source>
        <dbReference type="Proteomes" id="UP000672934"/>
    </source>
</evidence>
<organism evidence="6 7">
    <name type="scientific">Cupriavidus yeoncheonensis</name>
    <dbReference type="NCBI Taxonomy" id="1462994"/>
    <lineage>
        <taxon>Bacteria</taxon>
        <taxon>Pseudomonadati</taxon>
        <taxon>Pseudomonadota</taxon>
        <taxon>Betaproteobacteria</taxon>
        <taxon>Burkholderiales</taxon>
        <taxon>Burkholderiaceae</taxon>
        <taxon>Cupriavidus</taxon>
    </lineage>
</organism>
<dbReference type="AlphaFoldDB" id="A0A916N4P4"/>
<evidence type="ECO:0000256" key="1">
    <source>
        <dbReference type="ARBA" id="ARBA00022692"/>
    </source>
</evidence>
<dbReference type="PROSITE" id="PS50850">
    <property type="entry name" value="MFS"/>
    <property type="match status" value="1"/>
</dbReference>
<evidence type="ECO:0000256" key="4">
    <source>
        <dbReference type="SAM" id="Phobius"/>
    </source>
</evidence>
<dbReference type="RefSeq" id="WP_211948503.1">
    <property type="nucleotide sequence ID" value="NZ_CAJPUY010000012.1"/>
</dbReference>
<feature type="transmembrane region" description="Helical" evidence="4">
    <location>
        <begin position="147"/>
        <end position="168"/>
    </location>
</feature>
<feature type="transmembrane region" description="Helical" evidence="4">
    <location>
        <begin position="21"/>
        <end position="43"/>
    </location>
</feature>
<feature type="transmembrane region" description="Helical" evidence="4">
    <location>
        <begin position="357"/>
        <end position="377"/>
    </location>
</feature>
<proteinExistence type="predicted"/>
<feature type="transmembrane region" description="Helical" evidence="4">
    <location>
        <begin position="234"/>
        <end position="253"/>
    </location>
</feature>
<dbReference type="Pfam" id="PF06779">
    <property type="entry name" value="MFS_4"/>
    <property type="match status" value="1"/>
</dbReference>
<dbReference type="InterPro" id="IPR036259">
    <property type="entry name" value="MFS_trans_sf"/>
</dbReference>